<dbReference type="Proteomes" id="UP000549695">
    <property type="component" value="Unassembled WGS sequence"/>
</dbReference>
<dbReference type="InterPro" id="IPR036938">
    <property type="entry name" value="PAP2/HPO_sf"/>
</dbReference>
<dbReference type="Pfam" id="PF01569">
    <property type="entry name" value="PAP2"/>
    <property type="match status" value="1"/>
</dbReference>
<dbReference type="PANTHER" id="PTHR14969:SF13">
    <property type="entry name" value="AT30094P"/>
    <property type="match status" value="1"/>
</dbReference>
<reference evidence="3 4" key="1">
    <citation type="submission" date="2020-07" db="EMBL/GenBank/DDBJ databases">
        <title>Sequencing the genomes of 1000 actinobacteria strains.</title>
        <authorList>
            <person name="Klenk H.-P."/>
        </authorList>
    </citation>
    <scope>NUCLEOTIDE SEQUENCE [LARGE SCALE GENOMIC DNA]</scope>
    <source>
        <strain evidence="3 4">DSM 44749</strain>
    </source>
</reference>
<dbReference type="SUPFAM" id="SSF48317">
    <property type="entry name" value="Acid phosphatase/Vanadium-dependent haloperoxidase"/>
    <property type="match status" value="1"/>
</dbReference>
<dbReference type="InterPro" id="IPR000326">
    <property type="entry name" value="PAP2/HPO"/>
</dbReference>
<dbReference type="EC" id="3.6.1.27" evidence="3"/>
<dbReference type="GeneID" id="98050936"/>
<feature type="transmembrane region" description="Helical" evidence="1">
    <location>
        <begin position="171"/>
        <end position="192"/>
    </location>
</feature>
<dbReference type="Gene3D" id="1.20.144.10">
    <property type="entry name" value="Phosphatidic acid phosphatase type 2/haloperoxidase"/>
    <property type="match status" value="1"/>
</dbReference>
<feature type="transmembrane region" description="Helical" evidence="1">
    <location>
        <begin position="235"/>
        <end position="254"/>
    </location>
</feature>
<dbReference type="CDD" id="cd03392">
    <property type="entry name" value="PAP2_like_2"/>
    <property type="match status" value="1"/>
</dbReference>
<dbReference type="RefSeq" id="WP_179760448.1">
    <property type="nucleotide sequence ID" value="NZ_BAAAJZ010000008.1"/>
</dbReference>
<keyword evidence="4" id="KW-1185">Reference proteome</keyword>
<evidence type="ECO:0000313" key="3">
    <source>
        <dbReference type="EMBL" id="NYG00842.1"/>
    </source>
</evidence>
<name>A0A852W5T1_PSEA5</name>
<evidence type="ECO:0000259" key="2">
    <source>
        <dbReference type="SMART" id="SM00014"/>
    </source>
</evidence>
<evidence type="ECO:0000256" key="1">
    <source>
        <dbReference type="SAM" id="Phobius"/>
    </source>
</evidence>
<feature type="transmembrane region" description="Helical" evidence="1">
    <location>
        <begin position="107"/>
        <end position="126"/>
    </location>
</feature>
<feature type="transmembrane region" description="Helical" evidence="1">
    <location>
        <begin position="204"/>
        <end position="223"/>
    </location>
</feature>
<keyword evidence="1" id="KW-0472">Membrane</keyword>
<comment type="caution">
    <text evidence="3">The sequence shown here is derived from an EMBL/GenBank/DDBJ whole genome shotgun (WGS) entry which is preliminary data.</text>
</comment>
<organism evidence="3 4">
    <name type="scientific">Pseudonocardia alni</name>
    <name type="common">Amycolata alni</name>
    <dbReference type="NCBI Taxonomy" id="33907"/>
    <lineage>
        <taxon>Bacteria</taxon>
        <taxon>Bacillati</taxon>
        <taxon>Actinomycetota</taxon>
        <taxon>Actinomycetes</taxon>
        <taxon>Pseudonocardiales</taxon>
        <taxon>Pseudonocardiaceae</taxon>
        <taxon>Pseudonocardia</taxon>
    </lineage>
</organism>
<dbReference type="GO" id="GO:0050380">
    <property type="term" value="F:undecaprenyl-diphosphatase activity"/>
    <property type="evidence" value="ECO:0007669"/>
    <property type="project" value="UniProtKB-EC"/>
</dbReference>
<protein>
    <submittedName>
        <fullName evidence="3">Undecaprenyl-diphosphatase</fullName>
        <ecNumber evidence="3">3.6.1.27</ecNumber>
    </submittedName>
</protein>
<sequence>MNTADAQQAAGLVLTLGWLLVAAVLFAHRAGLVTSGPLIGRDVRVPGPLLWGSGAAVAFYTGQAVVVDAVEDAPNRIVAGADRPVLDWMIAHRTPDLTALMEAVSRYGGTNGTLLLAAVAVAVLLVTRRWWDALAVAVATGGVAVLVPAFKDLYGRTRPPVATQLVVEPDLSLPSGHALGAVVVIGIVAVVLGRARRSTGWRVAVGAVAAAAVLTISVSRLYLGVHWVTDVATSWTLGGAWLAVVVTGLLWVTGRGFGAGARGRTAGRPGPPVAG</sequence>
<proteinExistence type="predicted"/>
<feature type="transmembrane region" description="Helical" evidence="1">
    <location>
        <begin position="133"/>
        <end position="151"/>
    </location>
</feature>
<feature type="domain" description="Phosphatidic acid phosphatase type 2/haloperoxidase" evidence="2">
    <location>
        <begin position="132"/>
        <end position="246"/>
    </location>
</feature>
<keyword evidence="3" id="KW-0378">Hydrolase</keyword>
<keyword evidence="1" id="KW-1133">Transmembrane helix</keyword>
<dbReference type="EMBL" id="JACCCZ010000001">
    <property type="protein sequence ID" value="NYG00842.1"/>
    <property type="molecule type" value="Genomic_DNA"/>
</dbReference>
<gene>
    <name evidence="3" type="ORF">HDA37_001127</name>
</gene>
<dbReference type="PANTHER" id="PTHR14969">
    <property type="entry name" value="SPHINGOSINE-1-PHOSPHATE PHOSPHOHYDROLASE"/>
    <property type="match status" value="1"/>
</dbReference>
<evidence type="ECO:0000313" key="4">
    <source>
        <dbReference type="Proteomes" id="UP000549695"/>
    </source>
</evidence>
<dbReference type="AlphaFoldDB" id="A0A852W5T1"/>
<keyword evidence="1" id="KW-0812">Transmembrane</keyword>
<dbReference type="SMART" id="SM00014">
    <property type="entry name" value="acidPPc"/>
    <property type="match status" value="1"/>
</dbReference>
<accession>A0A852W5T1</accession>